<reference evidence="1" key="1">
    <citation type="submission" date="2020-08" db="EMBL/GenBank/DDBJ databases">
        <title>Genome public.</title>
        <authorList>
            <person name="Liu C."/>
            <person name="Sun Q."/>
        </authorList>
    </citation>
    <scope>NUCLEOTIDE SEQUENCE</scope>
    <source>
        <strain evidence="1">H8</strain>
    </source>
</reference>
<dbReference type="RefSeq" id="WP_177679069.1">
    <property type="nucleotide sequence ID" value="NZ_JACRSU010000002.1"/>
</dbReference>
<name>A0A926HYM6_9FIRM</name>
<dbReference type="Proteomes" id="UP000611762">
    <property type="component" value="Unassembled WGS sequence"/>
</dbReference>
<organism evidence="1 2">
    <name type="scientific">Congzhengia minquanensis</name>
    <dbReference type="NCBI Taxonomy" id="2763657"/>
    <lineage>
        <taxon>Bacteria</taxon>
        <taxon>Bacillati</taxon>
        <taxon>Bacillota</taxon>
        <taxon>Clostridia</taxon>
        <taxon>Eubacteriales</taxon>
        <taxon>Oscillospiraceae</taxon>
        <taxon>Congzhengia</taxon>
    </lineage>
</organism>
<dbReference type="Pfam" id="PF07873">
    <property type="entry name" value="YabP"/>
    <property type="match status" value="1"/>
</dbReference>
<dbReference type="AlphaFoldDB" id="A0A926HYM6"/>
<comment type="caution">
    <text evidence="1">The sequence shown here is derived from an EMBL/GenBank/DDBJ whole genome shotgun (WGS) entry which is preliminary data.</text>
</comment>
<dbReference type="EMBL" id="JACRSU010000002">
    <property type="protein sequence ID" value="MBC8540558.1"/>
    <property type="molecule type" value="Genomic_DNA"/>
</dbReference>
<sequence length="94" mass="10806">MKRRKKKSESISKKIVGRFDIPEDVVFDIPRITVCDNTEIRIENYKTVLEYEETAIKLACKDKFININGKNLNITIITDDEISVKGIITAIEFA</sequence>
<gene>
    <name evidence="1" type="primary">yqfC</name>
    <name evidence="1" type="ORF">H8698_06175</name>
</gene>
<evidence type="ECO:0000313" key="1">
    <source>
        <dbReference type="EMBL" id="MBC8540558.1"/>
    </source>
</evidence>
<dbReference type="InterPro" id="IPR022476">
    <property type="entry name" value="Spore_YabP/YqfC"/>
</dbReference>
<dbReference type="NCBIfam" id="TIGR02856">
    <property type="entry name" value="spore_yqfC"/>
    <property type="match status" value="1"/>
</dbReference>
<dbReference type="InterPro" id="IPR022477">
    <property type="entry name" value="Spore_YqfC"/>
</dbReference>
<accession>A0A926HYM6</accession>
<keyword evidence="2" id="KW-1185">Reference proteome</keyword>
<protein>
    <submittedName>
        <fullName evidence="1">Sporulation protein YqfC</fullName>
    </submittedName>
</protein>
<evidence type="ECO:0000313" key="2">
    <source>
        <dbReference type="Proteomes" id="UP000611762"/>
    </source>
</evidence>
<proteinExistence type="predicted"/>